<accession>Q4UAF0</accession>
<evidence type="ECO:0000256" key="1">
    <source>
        <dbReference type="SAM" id="Phobius"/>
    </source>
</evidence>
<evidence type="ECO:0000313" key="2">
    <source>
        <dbReference type="EMBL" id="CAI76201.1"/>
    </source>
</evidence>
<reference evidence="2 3" key="1">
    <citation type="journal article" date="2005" name="Science">
        <title>Genome of the host-cell transforming parasite Theileria annulata compared with T. parva.</title>
        <authorList>
            <person name="Pain A."/>
            <person name="Renauld H."/>
            <person name="Berriman M."/>
            <person name="Murphy L."/>
            <person name="Yeats C.A."/>
            <person name="Weir W."/>
            <person name="Kerhornou A."/>
            <person name="Aslett M."/>
            <person name="Bishop R."/>
            <person name="Bouchier C."/>
            <person name="Cochet M."/>
            <person name="Coulson R.M.R."/>
            <person name="Cronin A."/>
            <person name="de Villiers E.P."/>
            <person name="Fraser A."/>
            <person name="Fosker N."/>
            <person name="Gardner M."/>
            <person name="Goble A."/>
            <person name="Griffiths-Jones S."/>
            <person name="Harris D.E."/>
            <person name="Katzer F."/>
            <person name="Larke N."/>
            <person name="Lord A."/>
            <person name="Maser P."/>
            <person name="McKellar S."/>
            <person name="Mooney P."/>
            <person name="Morton F."/>
            <person name="Nene V."/>
            <person name="O'Neil S."/>
            <person name="Price C."/>
            <person name="Quail M.A."/>
            <person name="Rabbinowitsch E."/>
            <person name="Rawlings N.D."/>
            <person name="Rutter S."/>
            <person name="Saunders D."/>
            <person name="Seeger K."/>
            <person name="Shah T."/>
            <person name="Squares R."/>
            <person name="Squares S."/>
            <person name="Tivey A."/>
            <person name="Walker A.R."/>
            <person name="Woodward J."/>
            <person name="Dobbelaere D.A.E."/>
            <person name="Langsley G."/>
            <person name="Rajandream M.A."/>
            <person name="McKeever D."/>
            <person name="Shiels B."/>
            <person name="Tait A."/>
            <person name="Barrell B.G."/>
            <person name="Hall N."/>
        </authorList>
    </citation>
    <scope>NUCLEOTIDE SEQUENCE [LARGE SCALE GENOMIC DNA]</scope>
    <source>
        <strain evidence="3">Ankara</strain>
    </source>
</reference>
<keyword evidence="1" id="KW-0472">Membrane</keyword>
<protein>
    <submittedName>
        <fullName evidence="2">Tpr-related protein family member, putative</fullName>
    </submittedName>
</protein>
<dbReference type="VEuPathDB" id="PiroplasmaDB:TA09285"/>
<name>Q4UAF0_THEAN</name>
<dbReference type="GeneID" id="3863269"/>
<organism evidence="2 3">
    <name type="scientific">Theileria annulata</name>
    <dbReference type="NCBI Taxonomy" id="5874"/>
    <lineage>
        <taxon>Eukaryota</taxon>
        <taxon>Sar</taxon>
        <taxon>Alveolata</taxon>
        <taxon>Apicomplexa</taxon>
        <taxon>Aconoidasida</taxon>
        <taxon>Piroplasmida</taxon>
        <taxon>Theileriidae</taxon>
        <taxon>Theileria</taxon>
    </lineage>
</organism>
<feature type="transmembrane region" description="Helical" evidence="1">
    <location>
        <begin position="179"/>
        <end position="198"/>
    </location>
</feature>
<proteinExistence type="predicted"/>
<dbReference type="Proteomes" id="UP000001950">
    <property type="component" value="Chromosome 4"/>
</dbReference>
<gene>
    <name evidence="2" type="ORF">TA09285</name>
</gene>
<dbReference type="RefSeq" id="XP_952826.1">
    <property type="nucleotide sequence ID" value="XM_947733.1"/>
</dbReference>
<dbReference type="AlphaFoldDB" id="Q4UAF0"/>
<dbReference type="KEGG" id="tan:TA09285"/>
<dbReference type="InParanoid" id="Q4UAF0"/>
<evidence type="ECO:0000313" key="3">
    <source>
        <dbReference type="Proteomes" id="UP000001950"/>
    </source>
</evidence>
<keyword evidence="3" id="KW-1185">Reference proteome</keyword>
<sequence length="236" mass="27020">MDFNEYENIIDNVEVNSPERPNTEENFANEVEYDDVVGDSDDSMGSERAYPLDKNKLKKSSNIFYKGNALKMGKVRKYKYALKNIGSLYIATWTREEGEKDNNLSISSSNFKREYSKRKIKHALELWCLPSMLLGNFMDIIQKVTYKGTDGDPSKNEATADDKSNKFNWIIVPSIATQWLNFLTYVILLVVYLVDLAAGKNMHPNTNPKQDHKTATTLKKLKPLFMLGYGTSLIYL</sequence>
<dbReference type="EMBL" id="CR940353">
    <property type="protein sequence ID" value="CAI76201.1"/>
    <property type="molecule type" value="Genomic_DNA"/>
</dbReference>
<dbReference type="OrthoDB" id="10263062at2759"/>
<keyword evidence="1" id="KW-0812">Transmembrane</keyword>
<keyword evidence="1" id="KW-1133">Transmembrane helix</keyword>